<dbReference type="InterPro" id="IPR036709">
    <property type="entry name" value="Autotransporte_beta_dom_sf"/>
</dbReference>
<dbReference type="PROSITE" id="PS51208">
    <property type="entry name" value="AUTOTRANSPORTER"/>
    <property type="match status" value="1"/>
</dbReference>
<dbReference type="PANTHER" id="PTHR35037">
    <property type="entry name" value="C-TERMINAL REGION OF AIDA-LIKE PROTEIN"/>
    <property type="match status" value="1"/>
</dbReference>
<accession>A0ABS5ZIV5</accession>
<dbReference type="InterPro" id="IPR005546">
    <property type="entry name" value="Autotransporte_beta"/>
</dbReference>
<dbReference type="InterPro" id="IPR006315">
    <property type="entry name" value="OM_autotransptr_brl_dom"/>
</dbReference>
<feature type="signal peptide" evidence="1">
    <location>
        <begin position="1"/>
        <end position="23"/>
    </location>
</feature>
<dbReference type="EMBL" id="JAGSOY010000132">
    <property type="protein sequence ID" value="MBU2714007.1"/>
    <property type="molecule type" value="Genomic_DNA"/>
</dbReference>
<dbReference type="Gene3D" id="2.40.128.130">
    <property type="entry name" value="Autotransporter beta-domain"/>
    <property type="match status" value="1"/>
</dbReference>
<gene>
    <name evidence="3" type="ORF">KCG35_23415</name>
</gene>
<dbReference type="PROSITE" id="PS51257">
    <property type="entry name" value="PROKAR_LIPOPROTEIN"/>
    <property type="match status" value="1"/>
</dbReference>
<name>A0ABS5ZIV5_9GAMM</name>
<dbReference type="CDD" id="cd01344">
    <property type="entry name" value="PL2_Passenger_AT"/>
    <property type="match status" value="1"/>
</dbReference>
<sequence>MKYSICFSILITIPYLSSTVVFAACSSTSPSAGTTVTCIGSSSIPITINSANNVTLNIDSGADITTDTLPETVKINISNNVVVNNNGTLSNSIGPTNVFSITNSDNAIISNNGTISMTGDIAQESIDAVGSDIRLINNGLINHSTGTDTAIIHIDSDGGSLDNKGSVIGVYNNGLSIVNPYIGVAFRGDNAEINNSGNITIINDEGEGVNITGDNFRLINSGTISVSDYTSSPGVQTNRYAIYSDPASPGLRTIVNTSTGVISIDENSVAIFGDEEAENLVNEGQIQGHIVLGDGNDSFINSGIFRDGRVDLGLGSDIMTVFNNASFENTITLDGGDDAVSTDGDVDILTFDGWSGIFPQADNWETINFSNNASVNLGASRTITTEQFSINSTATVSAIGNSPGVFVVAGNVTNNGVLTLADTEANDTFTVGGNYSGSGRVILDTVLGSDNSSSDLLIINGNATGNTTLVINNVGGIGAETTGDGILVIQVDGVSSTNSFQLLNDSISAGAYEYSLFFQNLTGTNQNWYLRSTRLRREAGIYKSIPAMMSRYMWDNIGRYHERESNRPISGDTNALSPQFGWVRVYRNDYKFNFDNDNNFDADWSGLQGGLDFYRSNRFEGVQSVRAGVFIGSAIIDENVDDIDKQKLGEVDMTSHSVGLYATLLGEDSWYLDGIIQLSKYDVDTESVNGVKGNTDGYGFASSIEFGLPLQMLEDKSISFEPQLQLAYQQMHFDKFDDKRNGTKFSEVEIKNQNRILLRAGGRLEKIVNYDAENTKYIKPYIDLNYYKEWGDHFDVTLDDVKTSLNSSDDWFGAGLGFIGKLNASSEFNFSVTWEEDLDGESHRGIKSEFGLRLLW</sequence>
<dbReference type="Pfam" id="PF03797">
    <property type="entry name" value="Autotransporter"/>
    <property type="match status" value="1"/>
</dbReference>
<evidence type="ECO:0000313" key="3">
    <source>
        <dbReference type="EMBL" id="MBU2714007.1"/>
    </source>
</evidence>
<keyword evidence="1" id="KW-0732">Signal</keyword>
<dbReference type="Gene3D" id="2.160.20.20">
    <property type="match status" value="1"/>
</dbReference>
<organism evidence="3 4">
    <name type="scientific">Zooshikella harenae</name>
    <dbReference type="NCBI Taxonomy" id="2827238"/>
    <lineage>
        <taxon>Bacteria</taxon>
        <taxon>Pseudomonadati</taxon>
        <taxon>Pseudomonadota</taxon>
        <taxon>Gammaproteobacteria</taxon>
        <taxon>Oceanospirillales</taxon>
        <taxon>Zooshikellaceae</taxon>
        <taxon>Zooshikella</taxon>
    </lineage>
</organism>
<dbReference type="SUPFAM" id="SSF103515">
    <property type="entry name" value="Autotransporter"/>
    <property type="match status" value="1"/>
</dbReference>
<reference evidence="3 4" key="1">
    <citation type="submission" date="2021-04" db="EMBL/GenBank/DDBJ databases">
        <authorList>
            <person name="Pira H."/>
            <person name="Risdian C."/>
            <person name="Wink J."/>
        </authorList>
    </citation>
    <scope>NUCLEOTIDE SEQUENCE [LARGE SCALE GENOMIC DNA]</scope>
    <source>
        <strain evidence="3 4">WH53</strain>
    </source>
</reference>
<feature type="chain" id="PRO_5045324444" evidence="1">
    <location>
        <begin position="24"/>
        <end position="856"/>
    </location>
</feature>
<keyword evidence="4" id="KW-1185">Reference proteome</keyword>
<evidence type="ECO:0000256" key="1">
    <source>
        <dbReference type="SAM" id="SignalP"/>
    </source>
</evidence>
<dbReference type="InterPro" id="IPR043990">
    <property type="entry name" value="AC_1"/>
</dbReference>
<dbReference type="Pfam" id="PF18883">
    <property type="entry name" value="AC_1"/>
    <property type="match status" value="1"/>
</dbReference>
<dbReference type="InterPro" id="IPR011050">
    <property type="entry name" value="Pectin_lyase_fold/virulence"/>
</dbReference>
<protein>
    <submittedName>
        <fullName evidence="3">Autotransporter outer membrane beta-barrel domain-containing protein</fullName>
    </submittedName>
</protein>
<proteinExistence type="predicted"/>
<dbReference type="NCBIfam" id="TIGR01414">
    <property type="entry name" value="autotrans_barl"/>
    <property type="match status" value="1"/>
</dbReference>
<evidence type="ECO:0000313" key="4">
    <source>
        <dbReference type="Proteomes" id="UP000690515"/>
    </source>
</evidence>
<dbReference type="PANTHER" id="PTHR35037:SF3">
    <property type="entry name" value="C-TERMINAL REGION OF AIDA-LIKE PROTEIN"/>
    <property type="match status" value="1"/>
</dbReference>
<feature type="domain" description="Autotransporter" evidence="2">
    <location>
        <begin position="574"/>
        <end position="856"/>
    </location>
</feature>
<dbReference type="InterPro" id="IPR051551">
    <property type="entry name" value="Autotransporter_adhesion"/>
</dbReference>
<comment type="caution">
    <text evidence="3">The sequence shown here is derived from an EMBL/GenBank/DDBJ whole genome shotgun (WGS) entry which is preliminary data.</text>
</comment>
<dbReference type="InterPro" id="IPR012332">
    <property type="entry name" value="Autotransporter_pectin_lyase_C"/>
</dbReference>
<dbReference type="Proteomes" id="UP000690515">
    <property type="component" value="Unassembled WGS sequence"/>
</dbReference>
<dbReference type="SMART" id="SM00869">
    <property type="entry name" value="Autotransporter"/>
    <property type="match status" value="1"/>
</dbReference>
<dbReference type="SUPFAM" id="SSF51126">
    <property type="entry name" value="Pectin lyase-like"/>
    <property type="match status" value="1"/>
</dbReference>
<evidence type="ECO:0000259" key="2">
    <source>
        <dbReference type="PROSITE" id="PS51208"/>
    </source>
</evidence>
<dbReference type="RefSeq" id="WP_215822282.1">
    <property type="nucleotide sequence ID" value="NZ_JAGSOY010000132.1"/>
</dbReference>